<evidence type="ECO:0000256" key="1">
    <source>
        <dbReference type="SAM" id="MobiDB-lite"/>
    </source>
</evidence>
<proteinExistence type="predicted"/>
<sequence length="85" mass="9037">HVQRHGALRRVEHEQLAPRHAQQGHLVGELEVWEEGDALGPLDGTEEEAGGQLADVLDAHDVTGLQALGPVAGRGVGLGPQQQRD</sequence>
<dbReference type="AlphaFoldDB" id="A0A099ZDL9"/>
<keyword evidence="3" id="KW-1185">Reference proteome</keyword>
<evidence type="ECO:0000313" key="2">
    <source>
        <dbReference type="EMBL" id="KGL78940.1"/>
    </source>
</evidence>
<feature type="region of interest" description="Disordered" evidence="1">
    <location>
        <begin position="1"/>
        <end position="23"/>
    </location>
</feature>
<dbReference type="EMBL" id="KL891644">
    <property type="protein sequence ID" value="KGL78940.1"/>
    <property type="molecule type" value="Genomic_DNA"/>
</dbReference>
<name>A0A099ZDL9_TINGU</name>
<gene>
    <name evidence="2" type="ORF">N309_14323</name>
</gene>
<dbReference type="Proteomes" id="UP000053641">
    <property type="component" value="Unassembled WGS sequence"/>
</dbReference>
<feature type="non-terminal residue" evidence="2">
    <location>
        <position position="85"/>
    </location>
</feature>
<evidence type="ECO:0000313" key="3">
    <source>
        <dbReference type="Proteomes" id="UP000053641"/>
    </source>
</evidence>
<organism evidence="2 3">
    <name type="scientific">Tinamus guttatus</name>
    <name type="common">White-throated tinamou</name>
    <dbReference type="NCBI Taxonomy" id="94827"/>
    <lineage>
        <taxon>Eukaryota</taxon>
        <taxon>Metazoa</taxon>
        <taxon>Chordata</taxon>
        <taxon>Craniata</taxon>
        <taxon>Vertebrata</taxon>
        <taxon>Euteleostomi</taxon>
        <taxon>Archelosauria</taxon>
        <taxon>Archosauria</taxon>
        <taxon>Dinosauria</taxon>
        <taxon>Saurischia</taxon>
        <taxon>Theropoda</taxon>
        <taxon>Coelurosauria</taxon>
        <taxon>Aves</taxon>
        <taxon>Palaeognathae</taxon>
        <taxon>Tinamiformes</taxon>
        <taxon>Tinamidae</taxon>
        <taxon>Tinamus</taxon>
    </lineage>
</organism>
<feature type="non-terminal residue" evidence="2">
    <location>
        <position position="1"/>
    </location>
</feature>
<protein>
    <submittedName>
        <fullName evidence="2">Uncharacterized protein</fullName>
    </submittedName>
</protein>
<reference evidence="2 3" key="1">
    <citation type="submission" date="2014-06" db="EMBL/GenBank/DDBJ databases">
        <title>Genome evolution of avian class.</title>
        <authorList>
            <person name="Zhang G."/>
            <person name="Li C."/>
        </authorList>
    </citation>
    <scope>NUCLEOTIDE SEQUENCE [LARGE SCALE GENOMIC DNA]</scope>
    <source>
        <strain evidence="2">BGI_N309</strain>
    </source>
</reference>
<accession>A0A099ZDL9</accession>